<dbReference type="HOGENOM" id="CLU_092522_0_1_1"/>
<dbReference type="InParanoid" id="A5DXY9"/>
<keyword evidence="4" id="KW-1185">Reference proteome</keyword>
<gene>
    <name evidence="3" type="ORF">LELG_02226</name>
</gene>
<accession>A5DXY9</accession>
<dbReference type="VEuPathDB" id="FungiDB:LELG_02226"/>
<evidence type="ECO:0000313" key="4">
    <source>
        <dbReference type="Proteomes" id="UP000001996"/>
    </source>
</evidence>
<evidence type="ECO:0000259" key="2">
    <source>
        <dbReference type="Pfam" id="PF09349"/>
    </source>
</evidence>
<dbReference type="Gene3D" id="1.10.3330.10">
    <property type="entry name" value="Oxo-4-hydroxy-4-carboxy-5-ureidoimidazoline decarboxylase"/>
    <property type="match status" value="1"/>
</dbReference>
<keyword evidence="1" id="KW-0659">Purine metabolism</keyword>
<dbReference type="InterPro" id="IPR036778">
    <property type="entry name" value="OHCU_decarboxylase_sf"/>
</dbReference>
<proteinExistence type="predicted"/>
<dbReference type="eggNOG" id="ENOG502S227">
    <property type="taxonomic scope" value="Eukaryota"/>
</dbReference>
<evidence type="ECO:0000313" key="3">
    <source>
        <dbReference type="EMBL" id="EDK44047.1"/>
    </source>
</evidence>
<dbReference type="OMA" id="RINSGNT"/>
<dbReference type="PANTHER" id="PTHR37987:SF1">
    <property type="entry name" value="OXO-4-HYDROXY-4-CARBOXY-5-UREIDOIMIDAZOLINE DECARBOXYLASE DOMAIN-CONTAINING PROTEIN"/>
    <property type="match status" value="1"/>
</dbReference>
<dbReference type="GO" id="GO:0006144">
    <property type="term" value="P:purine nucleobase metabolic process"/>
    <property type="evidence" value="ECO:0007669"/>
    <property type="project" value="UniProtKB-KW"/>
</dbReference>
<dbReference type="EMBL" id="CH981525">
    <property type="protein sequence ID" value="EDK44047.1"/>
    <property type="molecule type" value="Genomic_DNA"/>
</dbReference>
<dbReference type="KEGG" id="lel:PVL30_002249"/>
<dbReference type="AlphaFoldDB" id="A5DXY9"/>
<evidence type="ECO:0000256" key="1">
    <source>
        <dbReference type="ARBA" id="ARBA00022631"/>
    </source>
</evidence>
<feature type="domain" description="Oxo-4-hydroxy-4-carboxy-5-ureidoimidazoline decarboxylase" evidence="2">
    <location>
        <begin position="13"/>
        <end position="194"/>
    </location>
</feature>
<protein>
    <recommendedName>
        <fullName evidence="2">Oxo-4-hydroxy-4-carboxy-5-ureidoimidazoline decarboxylase domain-containing protein</fullName>
    </recommendedName>
</protein>
<dbReference type="SUPFAM" id="SSF158694">
    <property type="entry name" value="UraD-Like"/>
    <property type="match status" value="1"/>
</dbReference>
<dbReference type="RefSeq" id="XP_001527397.1">
    <property type="nucleotide sequence ID" value="XM_001527347.1"/>
</dbReference>
<dbReference type="PANTHER" id="PTHR37987">
    <property type="entry name" value="CHROMOSOME 9, WHOLE GENOME SHOTGUN SEQUENCE"/>
    <property type="match status" value="1"/>
</dbReference>
<dbReference type="OrthoDB" id="5398391at2759"/>
<dbReference type="GeneID" id="5234408"/>
<dbReference type="InterPro" id="IPR018020">
    <property type="entry name" value="OHCU_decarboxylase"/>
</dbReference>
<dbReference type="Proteomes" id="UP000001996">
    <property type="component" value="Unassembled WGS sequence"/>
</dbReference>
<reference evidence="3 4" key="1">
    <citation type="journal article" date="2009" name="Nature">
        <title>Evolution of pathogenicity and sexual reproduction in eight Candida genomes.</title>
        <authorList>
            <person name="Butler G."/>
            <person name="Rasmussen M.D."/>
            <person name="Lin M.F."/>
            <person name="Santos M.A."/>
            <person name="Sakthikumar S."/>
            <person name="Munro C.A."/>
            <person name="Rheinbay E."/>
            <person name="Grabherr M."/>
            <person name="Forche A."/>
            <person name="Reedy J.L."/>
            <person name="Agrafioti I."/>
            <person name="Arnaud M.B."/>
            <person name="Bates S."/>
            <person name="Brown A.J."/>
            <person name="Brunke S."/>
            <person name="Costanzo M.C."/>
            <person name="Fitzpatrick D.A."/>
            <person name="de Groot P.W."/>
            <person name="Harris D."/>
            <person name="Hoyer L.L."/>
            <person name="Hube B."/>
            <person name="Klis F.M."/>
            <person name="Kodira C."/>
            <person name="Lennard N."/>
            <person name="Logue M.E."/>
            <person name="Martin R."/>
            <person name="Neiman A.M."/>
            <person name="Nikolaou E."/>
            <person name="Quail M.A."/>
            <person name="Quinn J."/>
            <person name="Santos M.C."/>
            <person name="Schmitzberger F.F."/>
            <person name="Sherlock G."/>
            <person name="Shah P."/>
            <person name="Silverstein K.A."/>
            <person name="Skrzypek M.S."/>
            <person name="Soll D."/>
            <person name="Staggs R."/>
            <person name="Stansfield I."/>
            <person name="Stumpf M.P."/>
            <person name="Sudbery P.E."/>
            <person name="Srikantha T."/>
            <person name="Zeng Q."/>
            <person name="Berman J."/>
            <person name="Berriman M."/>
            <person name="Heitman J."/>
            <person name="Gow N.A."/>
            <person name="Lorenz M.C."/>
            <person name="Birren B.W."/>
            <person name="Kellis M."/>
            <person name="Cuomo C.A."/>
        </authorList>
    </citation>
    <scope>NUCLEOTIDE SEQUENCE [LARGE SCALE GENOMIC DNA]</scope>
    <source>
        <strain evidence="4">ATCC 11503 / BCRC 21390 / CBS 2605 / JCM 1781 / NBRC 1676 / NRRL YB-4239</strain>
    </source>
</reference>
<sequence length="201" mass="22974">MYKLPSIEEFKSQSPDVQKQTLDQLFEPCDSLSWFIQTYVLHPPHNHHHHGEFTTYGEFIEVVRSELHGFLHLAEFESSRTHGEVTPIISHIISAHPRLGVPKKTAKLSEHSSAEQKNLAAGEGEEAEKMKELLIELNEEYEIKFPGLRYVVFVNGRGRPEIMEDMKKRIKRGDISLERKEAFDAICDIALDRAGKLGAKL</sequence>
<name>A5DXY9_LODEL</name>
<organism evidence="3 4">
    <name type="scientific">Lodderomyces elongisporus (strain ATCC 11503 / CBS 2605 / JCM 1781 / NBRC 1676 / NRRL YB-4239)</name>
    <name type="common">Yeast</name>
    <name type="synonym">Saccharomyces elongisporus</name>
    <dbReference type="NCBI Taxonomy" id="379508"/>
    <lineage>
        <taxon>Eukaryota</taxon>
        <taxon>Fungi</taxon>
        <taxon>Dikarya</taxon>
        <taxon>Ascomycota</taxon>
        <taxon>Saccharomycotina</taxon>
        <taxon>Pichiomycetes</taxon>
        <taxon>Debaryomycetaceae</taxon>
        <taxon>Candida/Lodderomyces clade</taxon>
        <taxon>Lodderomyces</taxon>
    </lineage>
</organism>
<dbReference type="Pfam" id="PF09349">
    <property type="entry name" value="OHCU_decarbox"/>
    <property type="match status" value="1"/>
</dbReference>